<keyword evidence="2" id="KW-1185">Reference proteome</keyword>
<name>A0AAN9S6I9_PSOTE</name>
<dbReference type="Proteomes" id="UP001386955">
    <property type="component" value="Unassembled WGS sequence"/>
</dbReference>
<comment type="caution">
    <text evidence="1">The sequence shown here is derived from an EMBL/GenBank/DDBJ whole genome shotgun (WGS) entry which is preliminary data.</text>
</comment>
<organism evidence="1 2">
    <name type="scientific">Psophocarpus tetragonolobus</name>
    <name type="common">Winged bean</name>
    <name type="synonym">Dolichos tetragonolobus</name>
    <dbReference type="NCBI Taxonomy" id="3891"/>
    <lineage>
        <taxon>Eukaryota</taxon>
        <taxon>Viridiplantae</taxon>
        <taxon>Streptophyta</taxon>
        <taxon>Embryophyta</taxon>
        <taxon>Tracheophyta</taxon>
        <taxon>Spermatophyta</taxon>
        <taxon>Magnoliopsida</taxon>
        <taxon>eudicotyledons</taxon>
        <taxon>Gunneridae</taxon>
        <taxon>Pentapetalae</taxon>
        <taxon>rosids</taxon>
        <taxon>fabids</taxon>
        <taxon>Fabales</taxon>
        <taxon>Fabaceae</taxon>
        <taxon>Papilionoideae</taxon>
        <taxon>50 kb inversion clade</taxon>
        <taxon>NPAAA clade</taxon>
        <taxon>indigoferoid/millettioid clade</taxon>
        <taxon>Phaseoleae</taxon>
        <taxon>Psophocarpus</taxon>
    </lineage>
</organism>
<proteinExistence type="predicted"/>
<sequence>MYVKTTRKDFERRKSIANNWKHILEGIFWLLCRMDITSGFGLSCRCLVINLSPMIRGEEAQPQTIHALLCVLS</sequence>
<evidence type="ECO:0000313" key="2">
    <source>
        <dbReference type="Proteomes" id="UP001386955"/>
    </source>
</evidence>
<dbReference type="AlphaFoldDB" id="A0AAN9S6I9"/>
<dbReference type="EMBL" id="JAYMYS010000006">
    <property type="protein sequence ID" value="KAK7390188.1"/>
    <property type="molecule type" value="Genomic_DNA"/>
</dbReference>
<gene>
    <name evidence="1" type="ORF">VNO78_25487</name>
</gene>
<accession>A0AAN9S6I9</accession>
<reference evidence="1 2" key="1">
    <citation type="submission" date="2024-01" db="EMBL/GenBank/DDBJ databases">
        <title>The genomes of 5 underutilized Papilionoideae crops provide insights into root nodulation and disease resistanc.</title>
        <authorList>
            <person name="Jiang F."/>
        </authorList>
    </citation>
    <scope>NUCLEOTIDE SEQUENCE [LARGE SCALE GENOMIC DNA]</scope>
    <source>
        <strain evidence="1">DUOXIRENSHENG_FW03</strain>
        <tissue evidence="1">Leaves</tissue>
    </source>
</reference>
<protein>
    <submittedName>
        <fullName evidence="1">Uncharacterized protein</fullName>
    </submittedName>
</protein>
<evidence type="ECO:0000313" key="1">
    <source>
        <dbReference type="EMBL" id="KAK7390188.1"/>
    </source>
</evidence>